<gene>
    <name evidence="1" type="ORF">Tco_1001974</name>
</gene>
<dbReference type="EMBL" id="BQNB010017020">
    <property type="protein sequence ID" value="GJT58441.1"/>
    <property type="molecule type" value="Genomic_DNA"/>
</dbReference>
<name>A0ABQ5F526_9ASTR</name>
<organism evidence="1 2">
    <name type="scientific">Tanacetum coccineum</name>
    <dbReference type="NCBI Taxonomy" id="301880"/>
    <lineage>
        <taxon>Eukaryota</taxon>
        <taxon>Viridiplantae</taxon>
        <taxon>Streptophyta</taxon>
        <taxon>Embryophyta</taxon>
        <taxon>Tracheophyta</taxon>
        <taxon>Spermatophyta</taxon>
        <taxon>Magnoliopsida</taxon>
        <taxon>eudicotyledons</taxon>
        <taxon>Gunneridae</taxon>
        <taxon>Pentapetalae</taxon>
        <taxon>asterids</taxon>
        <taxon>campanulids</taxon>
        <taxon>Asterales</taxon>
        <taxon>Asteraceae</taxon>
        <taxon>Asteroideae</taxon>
        <taxon>Anthemideae</taxon>
        <taxon>Anthemidinae</taxon>
        <taxon>Tanacetum</taxon>
    </lineage>
</organism>
<keyword evidence="2" id="KW-1185">Reference proteome</keyword>
<accession>A0ABQ5F526</accession>
<reference evidence="1" key="2">
    <citation type="submission" date="2022-01" db="EMBL/GenBank/DDBJ databases">
        <authorList>
            <person name="Yamashiro T."/>
            <person name="Shiraishi A."/>
            <person name="Satake H."/>
            <person name="Nakayama K."/>
        </authorList>
    </citation>
    <scope>NUCLEOTIDE SEQUENCE</scope>
</reference>
<protein>
    <submittedName>
        <fullName evidence="1">Uncharacterized protein</fullName>
    </submittedName>
</protein>
<dbReference type="Proteomes" id="UP001151760">
    <property type="component" value="Unassembled WGS sequence"/>
</dbReference>
<evidence type="ECO:0000313" key="2">
    <source>
        <dbReference type="Proteomes" id="UP001151760"/>
    </source>
</evidence>
<proteinExistence type="predicted"/>
<evidence type="ECO:0000313" key="1">
    <source>
        <dbReference type="EMBL" id="GJT58441.1"/>
    </source>
</evidence>
<comment type="caution">
    <text evidence="1">The sequence shown here is derived from an EMBL/GenBank/DDBJ whole genome shotgun (WGS) entry which is preliminary data.</text>
</comment>
<sequence length="82" mass="8480">MAEGATSLKDKLGIGFVYAKEDSSYMVNVAGLNTEVDAENTGSVVDGKVNVDTDGDGIGGSLQALIPLVGPALDRSLRLLRL</sequence>
<reference evidence="1" key="1">
    <citation type="journal article" date="2022" name="Int. J. Mol. Sci.">
        <title>Draft Genome of Tanacetum Coccineum: Genomic Comparison of Closely Related Tanacetum-Family Plants.</title>
        <authorList>
            <person name="Yamashiro T."/>
            <person name="Shiraishi A."/>
            <person name="Nakayama K."/>
            <person name="Satake H."/>
        </authorList>
    </citation>
    <scope>NUCLEOTIDE SEQUENCE</scope>
</reference>